<organism evidence="2 3">
    <name type="scientific">Nocardioides aromaticivorans</name>
    <dbReference type="NCBI Taxonomy" id="200618"/>
    <lineage>
        <taxon>Bacteria</taxon>
        <taxon>Bacillati</taxon>
        <taxon>Actinomycetota</taxon>
        <taxon>Actinomycetes</taxon>
        <taxon>Propionibacteriales</taxon>
        <taxon>Nocardioidaceae</taxon>
        <taxon>Nocardioides</taxon>
    </lineage>
</organism>
<proteinExistence type="predicted"/>
<dbReference type="Proteomes" id="UP000562045">
    <property type="component" value="Unassembled WGS sequence"/>
</dbReference>
<protein>
    <recommendedName>
        <fullName evidence="4">DUF3592 domain-containing protein</fullName>
    </recommendedName>
</protein>
<evidence type="ECO:0000256" key="1">
    <source>
        <dbReference type="SAM" id="Phobius"/>
    </source>
</evidence>
<keyword evidence="1" id="KW-0812">Transmembrane</keyword>
<evidence type="ECO:0008006" key="4">
    <source>
        <dbReference type="Google" id="ProtNLM"/>
    </source>
</evidence>
<accession>A0A7Z0CNP2</accession>
<name>A0A7Z0CNP2_9ACTN</name>
<gene>
    <name evidence="2" type="ORF">BJ993_002170</name>
</gene>
<keyword evidence="1" id="KW-0472">Membrane</keyword>
<feature type="transmembrane region" description="Helical" evidence="1">
    <location>
        <begin position="114"/>
        <end position="134"/>
    </location>
</feature>
<dbReference type="AlphaFoldDB" id="A0A7Z0CNP2"/>
<evidence type="ECO:0000313" key="2">
    <source>
        <dbReference type="EMBL" id="NYI45090.1"/>
    </source>
</evidence>
<dbReference type="RefSeq" id="WP_179648793.1">
    <property type="nucleotide sequence ID" value="NZ_JACBZM010000001.1"/>
</dbReference>
<sequence>MRPGRGAVAALLFVAVLVNLPFLHHSWQQWRVSRDGVEVTAEVTDTDVLREQTDPHYVIRLRLPEDIDPDRQTWPAEVDRATWQRAEESGEIGVRVLRDDPGAQHVDGERASPLGYVVIGVVDVVVLLLGLLLWRVRRGGMTSDVIAGDTSEG</sequence>
<dbReference type="EMBL" id="JACBZM010000001">
    <property type="protein sequence ID" value="NYI45090.1"/>
    <property type="molecule type" value="Genomic_DNA"/>
</dbReference>
<comment type="caution">
    <text evidence="2">The sequence shown here is derived from an EMBL/GenBank/DDBJ whole genome shotgun (WGS) entry which is preliminary data.</text>
</comment>
<evidence type="ECO:0000313" key="3">
    <source>
        <dbReference type="Proteomes" id="UP000562045"/>
    </source>
</evidence>
<keyword evidence="1" id="KW-1133">Transmembrane helix</keyword>
<reference evidence="2 3" key="1">
    <citation type="submission" date="2020-07" db="EMBL/GenBank/DDBJ databases">
        <title>Sequencing the genomes of 1000 actinobacteria strains.</title>
        <authorList>
            <person name="Klenk H.-P."/>
        </authorList>
    </citation>
    <scope>NUCLEOTIDE SEQUENCE [LARGE SCALE GENOMIC DNA]</scope>
    <source>
        <strain evidence="2 3">DSM 15131</strain>
    </source>
</reference>